<sequence>MLDQQPLFDHFANQHDLSLLHGEMDDIIMLVLEGLRKEGVSTVPPPGYRIPKLAGRFRLSANASVFVQLNDPATRSSPKNTIHASATPTGSDEYHTTTKN</sequence>
<name>A0ABX0X6R0_9BACT</name>
<proteinExistence type="predicted"/>
<reference evidence="2 3" key="1">
    <citation type="submission" date="2020-03" db="EMBL/GenBank/DDBJ databases">
        <title>Genomic Encyclopedia of Type Strains, Phase IV (KMG-IV): sequencing the most valuable type-strain genomes for metagenomic binning, comparative biology and taxonomic classification.</title>
        <authorList>
            <person name="Goeker M."/>
        </authorList>
    </citation>
    <scope>NUCLEOTIDE SEQUENCE [LARGE SCALE GENOMIC DNA]</scope>
    <source>
        <strain evidence="2 3">DSM 105096</strain>
    </source>
</reference>
<gene>
    <name evidence="2" type="ORF">GGR27_000298</name>
</gene>
<evidence type="ECO:0000313" key="2">
    <source>
        <dbReference type="EMBL" id="NJC24817.1"/>
    </source>
</evidence>
<accession>A0ABX0X6R0</accession>
<evidence type="ECO:0000313" key="3">
    <source>
        <dbReference type="Proteomes" id="UP000770785"/>
    </source>
</evidence>
<evidence type="ECO:0000256" key="1">
    <source>
        <dbReference type="SAM" id="MobiDB-lite"/>
    </source>
</evidence>
<organism evidence="2 3">
    <name type="scientific">Neolewinella antarctica</name>
    <dbReference type="NCBI Taxonomy" id="442734"/>
    <lineage>
        <taxon>Bacteria</taxon>
        <taxon>Pseudomonadati</taxon>
        <taxon>Bacteroidota</taxon>
        <taxon>Saprospiria</taxon>
        <taxon>Saprospirales</taxon>
        <taxon>Lewinellaceae</taxon>
        <taxon>Neolewinella</taxon>
    </lineage>
</organism>
<protein>
    <submittedName>
        <fullName evidence="2">Uncharacterized protein</fullName>
    </submittedName>
</protein>
<feature type="region of interest" description="Disordered" evidence="1">
    <location>
        <begin position="70"/>
        <end position="100"/>
    </location>
</feature>
<dbReference type="EMBL" id="JAATJH010000001">
    <property type="protein sequence ID" value="NJC24817.1"/>
    <property type="molecule type" value="Genomic_DNA"/>
</dbReference>
<dbReference type="RefSeq" id="WP_168035624.1">
    <property type="nucleotide sequence ID" value="NZ_JAATJH010000001.1"/>
</dbReference>
<feature type="compositionally biased region" description="Polar residues" evidence="1">
    <location>
        <begin position="70"/>
        <end position="90"/>
    </location>
</feature>
<keyword evidence="3" id="KW-1185">Reference proteome</keyword>
<dbReference type="Proteomes" id="UP000770785">
    <property type="component" value="Unassembled WGS sequence"/>
</dbReference>
<comment type="caution">
    <text evidence="2">The sequence shown here is derived from an EMBL/GenBank/DDBJ whole genome shotgun (WGS) entry which is preliminary data.</text>
</comment>